<comment type="caution">
    <text evidence="3">The sequence shown here is derived from an EMBL/GenBank/DDBJ whole genome shotgun (WGS) entry which is preliminary data.</text>
</comment>
<feature type="transmembrane region" description="Helical" evidence="1">
    <location>
        <begin position="135"/>
        <end position="153"/>
    </location>
</feature>
<keyword evidence="2" id="KW-0732">Signal</keyword>
<feature type="chain" id="PRO_5005835254" evidence="2">
    <location>
        <begin position="18"/>
        <end position="154"/>
    </location>
</feature>
<keyword evidence="4" id="KW-1185">Reference proteome</keyword>
<reference evidence="3 4" key="1">
    <citation type="submission" date="2015-04" db="EMBL/GenBank/DDBJ databases">
        <title>The draft genome sequence of Fusarium langsethiae, a T-2/HT-2 mycotoxin producer.</title>
        <authorList>
            <person name="Lysoe E."/>
            <person name="Divon H.H."/>
            <person name="Terzi V."/>
            <person name="Orru L."/>
            <person name="Lamontanara A."/>
            <person name="Kolseth A.-K."/>
            <person name="Frandsen R.J."/>
            <person name="Nielsen K."/>
            <person name="Thrane U."/>
        </authorList>
    </citation>
    <scope>NUCLEOTIDE SEQUENCE [LARGE SCALE GENOMIC DNA]</scope>
    <source>
        <strain evidence="3 4">Fl201059</strain>
    </source>
</reference>
<keyword evidence="1" id="KW-0812">Transmembrane</keyword>
<keyword evidence="1" id="KW-1133">Transmembrane helix</keyword>
<accession>A0A0M9ETM6</accession>
<keyword evidence="1" id="KW-0472">Membrane</keyword>
<evidence type="ECO:0000256" key="2">
    <source>
        <dbReference type="SAM" id="SignalP"/>
    </source>
</evidence>
<name>A0A0M9ETM6_FUSLA</name>
<dbReference type="AlphaFoldDB" id="A0A0M9ETM6"/>
<evidence type="ECO:0000313" key="3">
    <source>
        <dbReference type="EMBL" id="KPA39432.1"/>
    </source>
</evidence>
<organism evidence="3 4">
    <name type="scientific">Fusarium langsethiae</name>
    <dbReference type="NCBI Taxonomy" id="179993"/>
    <lineage>
        <taxon>Eukaryota</taxon>
        <taxon>Fungi</taxon>
        <taxon>Dikarya</taxon>
        <taxon>Ascomycota</taxon>
        <taxon>Pezizomycotina</taxon>
        <taxon>Sordariomycetes</taxon>
        <taxon>Hypocreomycetidae</taxon>
        <taxon>Hypocreales</taxon>
        <taxon>Nectriaceae</taxon>
        <taxon>Fusarium</taxon>
    </lineage>
</organism>
<evidence type="ECO:0000256" key="1">
    <source>
        <dbReference type="SAM" id="Phobius"/>
    </source>
</evidence>
<sequence length="154" mass="16503">MLFLFTLLAFFFSIATPAELPPREVIDFTVEAGNLVGTGAIEFNSPFQDTEAATETAPKRSYTPCASTAICQANASTVASSEDTPSPITSRTVLPSQPFPLISATRLSPSNSSMGATLTPTPGAPVVSDAIAWRHMAYTYLFSLAVMVLFFFFF</sequence>
<dbReference type="EMBL" id="JXCE01000194">
    <property type="protein sequence ID" value="KPA39432.1"/>
    <property type="molecule type" value="Genomic_DNA"/>
</dbReference>
<protein>
    <submittedName>
        <fullName evidence="3">Uncharacterized protein</fullName>
    </submittedName>
</protein>
<feature type="signal peptide" evidence="2">
    <location>
        <begin position="1"/>
        <end position="17"/>
    </location>
</feature>
<dbReference type="Proteomes" id="UP000037904">
    <property type="component" value="Unassembled WGS sequence"/>
</dbReference>
<gene>
    <name evidence="3" type="ORF">FLAG1_07708</name>
</gene>
<evidence type="ECO:0000313" key="4">
    <source>
        <dbReference type="Proteomes" id="UP000037904"/>
    </source>
</evidence>
<proteinExistence type="predicted"/>